<dbReference type="Pfam" id="PF17647">
    <property type="entry name" value="DUF5518"/>
    <property type="match status" value="1"/>
</dbReference>
<feature type="transmembrane region" description="Helical" evidence="1">
    <location>
        <begin position="52"/>
        <end position="77"/>
    </location>
</feature>
<dbReference type="AlphaFoldDB" id="A0ABD5ZCA0"/>
<dbReference type="EMBL" id="JBHTAA010000001">
    <property type="protein sequence ID" value="MFC7202775.1"/>
    <property type="molecule type" value="Genomic_DNA"/>
</dbReference>
<dbReference type="RefSeq" id="WP_390222065.1">
    <property type="nucleotide sequence ID" value="NZ_JBHTAA010000001.1"/>
</dbReference>
<reference evidence="2 3" key="1">
    <citation type="journal article" date="2019" name="Int. J. Syst. Evol. Microbiol.">
        <title>The Global Catalogue of Microorganisms (GCM) 10K type strain sequencing project: providing services to taxonomists for standard genome sequencing and annotation.</title>
        <authorList>
            <consortium name="The Broad Institute Genomics Platform"/>
            <consortium name="The Broad Institute Genome Sequencing Center for Infectious Disease"/>
            <person name="Wu L."/>
            <person name="Ma J."/>
        </authorList>
    </citation>
    <scope>NUCLEOTIDE SEQUENCE [LARGE SCALE GENOMIC DNA]</scope>
    <source>
        <strain evidence="2 3">DSM 29988</strain>
    </source>
</reference>
<keyword evidence="3" id="KW-1185">Reference proteome</keyword>
<feature type="transmembrane region" description="Helical" evidence="1">
    <location>
        <begin position="7"/>
        <end position="32"/>
    </location>
</feature>
<evidence type="ECO:0000256" key="1">
    <source>
        <dbReference type="SAM" id="Phobius"/>
    </source>
</evidence>
<keyword evidence="1" id="KW-0812">Transmembrane</keyword>
<proteinExistence type="predicted"/>
<evidence type="ECO:0000313" key="3">
    <source>
        <dbReference type="Proteomes" id="UP001596481"/>
    </source>
</evidence>
<dbReference type="InterPro" id="IPR040493">
    <property type="entry name" value="DUF5518"/>
</dbReference>
<accession>A0ABD5ZCA0</accession>
<gene>
    <name evidence="2" type="ORF">ACFQJC_04560</name>
</gene>
<sequence length="120" mass="11342">MVDWKAVAVGFVVIVVAGIVGFSVPILGHAVAGLVGGFAAGYLAGGSLENGAWNGLIAGSISGVIVTLIAALIGGALGLAAGPLGSLVGGFGVLAIGIFLTLIFALDSALGGAVGAWAKA</sequence>
<comment type="caution">
    <text evidence="2">The sequence shown here is derived from an EMBL/GenBank/DDBJ whole genome shotgun (WGS) entry which is preliminary data.</text>
</comment>
<name>A0ABD5ZCA0_9EURY</name>
<keyword evidence="1" id="KW-1133">Transmembrane helix</keyword>
<keyword evidence="1" id="KW-0472">Membrane</keyword>
<protein>
    <submittedName>
        <fullName evidence="2">DUF5518 domain-containing protein</fullName>
    </submittedName>
</protein>
<evidence type="ECO:0000313" key="2">
    <source>
        <dbReference type="EMBL" id="MFC7202775.1"/>
    </source>
</evidence>
<dbReference type="Proteomes" id="UP001596481">
    <property type="component" value="Unassembled WGS sequence"/>
</dbReference>
<feature type="transmembrane region" description="Helical" evidence="1">
    <location>
        <begin position="84"/>
        <end position="106"/>
    </location>
</feature>
<organism evidence="2 3">
    <name type="scientific">Haloferax namakaokahaiae</name>
    <dbReference type="NCBI Taxonomy" id="1748331"/>
    <lineage>
        <taxon>Archaea</taxon>
        <taxon>Methanobacteriati</taxon>
        <taxon>Methanobacteriota</taxon>
        <taxon>Stenosarchaea group</taxon>
        <taxon>Halobacteria</taxon>
        <taxon>Halobacteriales</taxon>
        <taxon>Haloferacaceae</taxon>
        <taxon>Haloferax</taxon>
    </lineage>
</organism>